<name>A0A1H9KLY4_9PSEU</name>
<dbReference type="Gene3D" id="2.30.320.10">
    <property type="entry name" value="YwqG-like"/>
    <property type="match status" value="1"/>
</dbReference>
<sequence>MWPFIASVGCAALPRVEGLPLPEDGSLLFFLHHEWDLLDPLGPGEPKHARVLHVPAGAETAVAPPPPGHDSTRFFAEDLPFLIPEYPLFAWVEAVLPEWLEGSDAVIDSVIDSGATRRLLDELKHVDDLCEVVDGLWLGLFPGWRPRTSGTGPRTAPSSRRRSGSG</sequence>
<dbReference type="AlphaFoldDB" id="A0A1H9KLY4"/>
<gene>
    <name evidence="1" type="ORF">SAMN05216188_10725</name>
</gene>
<evidence type="ECO:0000313" key="1">
    <source>
        <dbReference type="EMBL" id="SER00102.1"/>
    </source>
</evidence>
<reference evidence="2" key="1">
    <citation type="submission" date="2016-10" db="EMBL/GenBank/DDBJ databases">
        <authorList>
            <person name="Varghese N."/>
            <person name="Submissions S."/>
        </authorList>
    </citation>
    <scope>NUCLEOTIDE SEQUENCE [LARGE SCALE GENOMIC DNA]</scope>
    <source>
        <strain evidence="2">CGMCC 4.3525</strain>
    </source>
</reference>
<accession>A0A1H9KLY4</accession>
<keyword evidence="2" id="KW-1185">Reference proteome</keyword>
<protein>
    <submittedName>
        <fullName evidence="1">Uncharacterized protein</fullName>
    </submittedName>
</protein>
<dbReference type="Proteomes" id="UP000199352">
    <property type="component" value="Unassembled WGS sequence"/>
</dbReference>
<dbReference type="RefSeq" id="WP_089951732.1">
    <property type="nucleotide sequence ID" value="NZ_FOFR01000007.1"/>
</dbReference>
<organism evidence="1 2">
    <name type="scientific">Lentzea xinjiangensis</name>
    <dbReference type="NCBI Taxonomy" id="402600"/>
    <lineage>
        <taxon>Bacteria</taxon>
        <taxon>Bacillati</taxon>
        <taxon>Actinomycetota</taxon>
        <taxon>Actinomycetes</taxon>
        <taxon>Pseudonocardiales</taxon>
        <taxon>Pseudonocardiaceae</taxon>
        <taxon>Lentzea</taxon>
    </lineage>
</organism>
<dbReference type="OrthoDB" id="4775619at2"/>
<dbReference type="EMBL" id="FOFR01000007">
    <property type="protein sequence ID" value="SER00102.1"/>
    <property type="molecule type" value="Genomic_DNA"/>
</dbReference>
<proteinExistence type="predicted"/>
<evidence type="ECO:0000313" key="2">
    <source>
        <dbReference type="Proteomes" id="UP000199352"/>
    </source>
</evidence>